<dbReference type="InParanoid" id="A0A090CRR2"/>
<proteinExistence type="predicted"/>
<feature type="region of interest" description="Disordered" evidence="1">
    <location>
        <begin position="358"/>
        <end position="403"/>
    </location>
</feature>
<dbReference type="Proteomes" id="UP000001197">
    <property type="component" value="Chromosome 7"/>
</dbReference>
<name>A0A090CRR2_PODAN</name>
<sequence>MHDRIAACGCSVGFRNPFTNVALRGVKEKLGAPPSYDRPPAYTAFQSYNALHHHDAESEDDEEEADDDNELDVDDDDNLRMMMMTTSLAAVANSTSLFHCHHPNACDCHCSEIDNEDTPPAYERNRLVPLYNHLARPSIAAASKTYRNTLKEHLLPLPPIYGEKMRQVRGTIAQLAYYMTVSQATYFAGKEAVAAPNNESAEARSRACQDMTENLSRFRDQFSGRLPNQDWLDQTTTKVLKAAGSELGSAMKRLTKNAKNNEDHALEARVLSFPRTGVYHNILSSSELGIMWQQFYRQLDPLALLAPDFEEPERMKDDARAVMAILQEKEQEREWLKQDEEQTEEAGYWEIDGWVVSEEDQEEEEAGGQEQGDARVVMEEPEEEDQEHAEAESGRGSKKEDSGTEICLANATYNNEPCPHCGW</sequence>
<feature type="compositionally biased region" description="Acidic residues" evidence="1">
    <location>
        <begin position="57"/>
        <end position="74"/>
    </location>
</feature>
<feature type="compositionally biased region" description="Acidic residues" evidence="1">
    <location>
        <begin position="358"/>
        <end position="367"/>
    </location>
</feature>
<evidence type="ECO:0000256" key="1">
    <source>
        <dbReference type="SAM" id="MobiDB-lite"/>
    </source>
</evidence>
<reference evidence="3" key="2">
    <citation type="journal article" date="2014" name="Genetics">
        <title>Maintaining two mating types: Structure of the mating type locus and its role in heterokaryosis in Podospora anserina.</title>
        <authorList>
            <person name="Grognet P."/>
            <person name="Bidard F."/>
            <person name="Kuchly C."/>
            <person name="Tong L.C.H."/>
            <person name="Coppin E."/>
            <person name="Benkhali J.A."/>
            <person name="Couloux A."/>
            <person name="Wincker P."/>
            <person name="Debuchy R."/>
            <person name="Silar P."/>
        </authorList>
    </citation>
    <scope>GENOME REANNOTATION</scope>
    <source>
        <strain evidence="3">S / ATCC MYA-4624 / DSM 980 / FGSC 10383</strain>
    </source>
</reference>
<organism evidence="2 3">
    <name type="scientific">Podospora anserina (strain S / ATCC MYA-4624 / DSM 980 / FGSC 10383)</name>
    <name type="common">Pleurage anserina</name>
    <dbReference type="NCBI Taxonomy" id="515849"/>
    <lineage>
        <taxon>Eukaryota</taxon>
        <taxon>Fungi</taxon>
        <taxon>Dikarya</taxon>
        <taxon>Ascomycota</taxon>
        <taxon>Pezizomycotina</taxon>
        <taxon>Sordariomycetes</taxon>
        <taxon>Sordariomycetidae</taxon>
        <taxon>Sordariales</taxon>
        <taxon>Podosporaceae</taxon>
        <taxon>Podospora</taxon>
        <taxon>Podospora anserina</taxon>
    </lineage>
</organism>
<evidence type="ECO:0000313" key="3">
    <source>
        <dbReference type="Proteomes" id="UP000001197"/>
    </source>
</evidence>
<feature type="region of interest" description="Disordered" evidence="1">
    <location>
        <begin position="53"/>
        <end position="74"/>
    </location>
</feature>
<dbReference type="EMBL" id="FO904942">
    <property type="protein sequence ID" value="CDP31706.1"/>
    <property type="molecule type" value="Genomic_DNA"/>
</dbReference>
<evidence type="ECO:0000313" key="2">
    <source>
        <dbReference type="EMBL" id="CDP31706.1"/>
    </source>
</evidence>
<reference evidence="2 3" key="1">
    <citation type="journal article" date="2008" name="Genome Biol.">
        <title>The genome sequence of the model ascomycete fungus Podospora anserina.</title>
        <authorList>
            <person name="Espagne E."/>
            <person name="Lespinet O."/>
            <person name="Malagnac F."/>
            <person name="Da Silva C."/>
            <person name="Jaillon O."/>
            <person name="Porcel B.M."/>
            <person name="Couloux A."/>
            <person name="Aury J.-M."/>
            <person name="Segurens B."/>
            <person name="Poulain J."/>
            <person name="Anthouard V."/>
            <person name="Grossetete S."/>
            <person name="Khalili H."/>
            <person name="Coppin E."/>
            <person name="Dequard-Chablat M."/>
            <person name="Picard M."/>
            <person name="Contamine V."/>
            <person name="Arnaise S."/>
            <person name="Bourdais A."/>
            <person name="Berteaux-Lecellier V."/>
            <person name="Gautheret D."/>
            <person name="de Vries R.P."/>
            <person name="Battaglia E."/>
            <person name="Coutinho P.M."/>
            <person name="Danchin E.G.J."/>
            <person name="Henrissat B."/>
            <person name="El Khoury R."/>
            <person name="Sainsard-Chanet A."/>
            <person name="Boivin A."/>
            <person name="Pinan-Lucarre B."/>
            <person name="Sellem C.H."/>
            <person name="Debuchy R."/>
            <person name="Wincker P."/>
            <person name="Weissenbach J."/>
            <person name="Silar P."/>
        </authorList>
    </citation>
    <scope>NUCLEOTIDE SEQUENCE [LARGE SCALE GENOMIC DNA]</scope>
    <source>
        <strain evidence="3">S / ATCC MYA-4624 / DSM 980 / FGSC 10383</strain>
    </source>
</reference>
<keyword evidence="3" id="KW-1185">Reference proteome</keyword>
<dbReference type="AlphaFoldDB" id="A0A090CRR2"/>
<feature type="compositionally biased region" description="Basic and acidic residues" evidence="1">
    <location>
        <begin position="388"/>
        <end position="402"/>
    </location>
</feature>
<protein>
    <submittedName>
        <fullName evidence="2">Uncharacterized protein</fullName>
    </submittedName>
</protein>
<accession>A0A090CRR2</accession>